<dbReference type="AlphaFoldDB" id="A0A1X7UUR4"/>
<reference evidence="2" key="1">
    <citation type="submission" date="2017-05" db="UniProtKB">
        <authorList>
            <consortium name="EnsemblMetazoa"/>
        </authorList>
    </citation>
    <scope>IDENTIFICATION</scope>
</reference>
<name>A0A1X7UUR4_AMPQE</name>
<feature type="region of interest" description="Disordered" evidence="1">
    <location>
        <begin position="139"/>
        <end position="172"/>
    </location>
</feature>
<evidence type="ECO:0000313" key="2">
    <source>
        <dbReference type="EnsemblMetazoa" id="Aqu2.1.31122_001"/>
    </source>
</evidence>
<dbReference type="OrthoDB" id="6616634at2759"/>
<protein>
    <submittedName>
        <fullName evidence="2">Uncharacterized protein</fullName>
    </submittedName>
</protein>
<sequence>MGIEVSGQFETKFTLTKVMSQSGQDPDQIRFLDILMRLRNGDTAMEDWNHLIELTPTRVQDESPCINAFRLFPTGKAVADHYGICYVIIVKKSYPVWFTPNMIHELKCAKTVSRRLKKCSNASTITQFLPAIERSYAQSPPPLAGGPPPVAGGPPLMAGGPPPVDGGPLPLCPAAPALHPAGAGRSS</sequence>
<feature type="compositionally biased region" description="Pro residues" evidence="1">
    <location>
        <begin position="139"/>
        <end position="152"/>
    </location>
</feature>
<proteinExistence type="predicted"/>
<dbReference type="InParanoid" id="A0A1X7UUR4"/>
<accession>A0A1X7UUR4</accession>
<evidence type="ECO:0000256" key="1">
    <source>
        <dbReference type="SAM" id="MobiDB-lite"/>
    </source>
</evidence>
<dbReference type="EnsemblMetazoa" id="Aqu2.1.31122_001">
    <property type="protein sequence ID" value="Aqu2.1.31122_001"/>
    <property type="gene ID" value="Aqu2.1.31122"/>
</dbReference>
<organism evidence="2">
    <name type="scientific">Amphimedon queenslandica</name>
    <name type="common">Sponge</name>
    <dbReference type="NCBI Taxonomy" id="400682"/>
    <lineage>
        <taxon>Eukaryota</taxon>
        <taxon>Metazoa</taxon>
        <taxon>Porifera</taxon>
        <taxon>Demospongiae</taxon>
        <taxon>Heteroscleromorpha</taxon>
        <taxon>Haplosclerida</taxon>
        <taxon>Niphatidae</taxon>
        <taxon>Amphimedon</taxon>
    </lineage>
</organism>
<feature type="compositionally biased region" description="Pro residues" evidence="1">
    <location>
        <begin position="160"/>
        <end position="172"/>
    </location>
</feature>